<name>A0A699YSI2_HAELA</name>
<evidence type="ECO:0000313" key="1">
    <source>
        <dbReference type="EMBL" id="GFH06052.1"/>
    </source>
</evidence>
<reference evidence="1 2" key="1">
    <citation type="submission" date="2020-02" db="EMBL/GenBank/DDBJ databases">
        <title>Draft genome sequence of Haematococcus lacustris strain NIES-144.</title>
        <authorList>
            <person name="Morimoto D."/>
            <person name="Nakagawa S."/>
            <person name="Yoshida T."/>
            <person name="Sawayama S."/>
        </authorList>
    </citation>
    <scope>NUCLEOTIDE SEQUENCE [LARGE SCALE GENOMIC DNA]</scope>
    <source>
        <strain evidence="1 2">NIES-144</strain>
    </source>
</reference>
<dbReference type="EMBL" id="BLLF01000020">
    <property type="protein sequence ID" value="GFH06052.1"/>
    <property type="molecule type" value="Genomic_DNA"/>
</dbReference>
<keyword evidence="2" id="KW-1185">Reference proteome</keyword>
<dbReference type="AlphaFoldDB" id="A0A699YSI2"/>
<proteinExistence type="predicted"/>
<comment type="caution">
    <text evidence="1">The sequence shown here is derived from an EMBL/GenBank/DDBJ whole genome shotgun (WGS) entry which is preliminary data.</text>
</comment>
<organism evidence="1 2">
    <name type="scientific">Haematococcus lacustris</name>
    <name type="common">Green alga</name>
    <name type="synonym">Haematococcus pluvialis</name>
    <dbReference type="NCBI Taxonomy" id="44745"/>
    <lineage>
        <taxon>Eukaryota</taxon>
        <taxon>Viridiplantae</taxon>
        <taxon>Chlorophyta</taxon>
        <taxon>core chlorophytes</taxon>
        <taxon>Chlorophyceae</taxon>
        <taxon>CS clade</taxon>
        <taxon>Chlamydomonadales</taxon>
        <taxon>Haematococcaceae</taxon>
        <taxon>Haematococcus</taxon>
    </lineage>
</organism>
<sequence>MSLPRREDNERVKITFGAVTAGRKKTIPLEVWVPAARDADTTVIVELQRWFSKGKHPPKLLTGIGGEELGQQLCLPPGIDRFELWLCYSPESDDTEGVLGSISIQARVAGLVLKAELSVSGKA</sequence>
<dbReference type="Proteomes" id="UP000485058">
    <property type="component" value="Unassembled WGS sequence"/>
</dbReference>
<accession>A0A699YSI2</accession>
<protein>
    <submittedName>
        <fullName evidence="1">Uncharacterized protein</fullName>
    </submittedName>
</protein>
<gene>
    <name evidence="1" type="ORF">HaLaN_00616</name>
</gene>
<feature type="non-terminal residue" evidence="1">
    <location>
        <position position="1"/>
    </location>
</feature>
<feature type="non-terminal residue" evidence="1">
    <location>
        <position position="123"/>
    </location>
</feature>
<evidence type="ECO:0000313" key="2">
    <source>
        <dbReference type="Proteomes" id="UP000485058"/>
    </source>
</evidence>